<dbReference type="InterPro" id="IPR051925">
    <property type="entry name" value="RNA-binding_domain"/>
</dbReference>
<evidence type="ECO:0000256" key="2">
    <source>
        <dbReference type="PROSITE-ProRule" id="PRU00626"/>
    </source>
</evidence>
<evidence type="ECO:0000259" key="4">
    <source>
        <dbReference type="PROSITE" id="PS51295"/>
    </source>
</evidence>
<dbReference type="SMART" id="SM01103">
    <property type="entry name" value="CRS1_YhbY"/>
    <property type="match status" value="1"/>
</dbReference>
<dbReference type="InterPro" id="IPR035920">
    <property type="entry name" value="YhbY-like_sf"/>
</dbReference>
<feature type="domain" description="CRM" evidence="4">
    <location>
        <begin position="2"/>
        <end position="98"/>
    </location>
</feature>
<dbReference type="PANTHER" id="PTHR40065:SF3">
    <property type="entry name" value="RNA-BINDING PROTEIN YHBY"/>
    <property type="match status" value="1"/>
</dbReference>
<feature type="region of interest" description="Disordered" evidence="3">
    <location>
        <begin position="92"/>
        <end position="144"/>
    </location>
</feature>
<evidence type="ECO:0000313" key="5">
    <source>
        <dbReference type="EMBL" id="TVO77317.1"/>
    </source>
</evidence>
<organism evidence="5 6">
    <name type="scientific">Denitromonas halophila</name>
    <dbReference type="NCBI Taxonomy" id="1629404"/>
    <lineage>
        <taxon>Bacteria</taxon>
        <taxon>Pseudomonadati</taxon>
        <taxon>Pseudomonadota</taxon>
        <taxon>Betaproteobacteria</taxon>
        <taxon>Rhodocyclales</taxon>
        <taxon>Zoogloeaceae</taxon>
        <taxon>Denitromonas</taxon>
    </lineage>
</organism>
<sequence>MTDLTPVQRRALRARAHHLNPVVSVAGNGLSPSVLAEINHNLAAHELIKVRVYGEDRDAREQLMADICEQTGAASIQHIGNILVLWREAPAEEKPAVEVKKRSPRPSADKPKARTAYTRDTTASRGKPASRTARTSAPRRQSRG</sequence>
<evidence type="ECO:0000313" key="6">
    <source>
        <dbReference type="Proteomes" id="UP000318349"/>
    </source>
</evidence>
<dbReference type="AlphaFoldDB" id="A0A558CNE6"/>
<dbReference type="Gene3D" id="3.30.110.60">
    <property type="entry name" value="YhbY-like"/>
    <property type="match status" value="1"/>
</dbReference>
<evidence type="ECO:0000256" key="1">
    <source>
        <dbReference type="ARBA" id="ARBA00022884"/>
    </source>
</evidence>
<reference evidence="5 6" key="1">
    <citation type="submission" date="2019-07" db="EMBL/GenBank/DDBJ databases">
        <title>The pathways for chlorine oxyanion respiration interact through the shared metabolite chlorate.</title>
        <authorList>
            <person name="Barnum T.P."/>
            <person name="Cheng Y."/>
            <person name="Hill K.A."/>
            <person name="Lucas L.N."/>
            <person name="Carlson H.K."/>
            <person name="Coates J.D."/>
        </authorList>
    </citation>
    <scope>NUCLEOTIDE SEQUENCE [LARGE SCALE GENOMIC DNA]</scope>
    <source>
        <strain evidence="5 6">SFB-1</strain>
    </source>
</reference>
<gene>
    <name evidence="5" type="ORF">FHP89_08315</name>
</gene>
<evidence type="ECO:0000256" key="3">
    <source>
        <dbReference type="SAM" id="MobiDB-lite"/>
    </source>
</evidence>
<dbReference type="SUPFAM" id="SSF75471">
    <property type="entry name" value="YhbY-like"/>
    <property type="match status" value="1"/>
</dbReference>
<dbReference type="GO" id="GO:0003723">
    <property type="term" value="F:RNA binding"/>
    <property type="evidence" value="ECO:0007669"/>
    <property type="project" value="UniProtKB-UniRule"/>
</dbReference>
<dbReference type="PANTHER" id="PTHR40065">
    <property type="entry name" value="RNA-BINDING PROTEIN YHBY"/>
    <property type="match status" value="1"/>
</dbReference>
<comment type="caution">
    <text evidence="5">The sequence shown here is derived from an EMBL/GenBank/DDBJ whole genome shotgun (WGS) entry which is preliminary data.</text>
</comment>
<accession>A0A558CNE6</accession>
<dbReference type="EMBL" id="VMNI01000007">
    <property type="protein sequence ID" value="TVO77317.1"/>
    <property type="molecule type" value="Genomic_DNA"/>
</dbReference>
<keyword evidence="1 2" id="KW-0694">RNA-binding</keyword>
<dbReference type="PROSITE" id="PS51295">
    <property type="entry name" value="CRM"/>
    <property type="match status" value="1"/>
</dbReference>
<dbReference type="InterPro" id="IPR001890">
    <property type="entry name" value="RNA-binding_CRM"/>
</dbReference>
<name>A0A558CNE6_9RHOO</name>
<proteinExistence type="predicted"/>
<dbReference type="Proteomes" id="UP000318349">
    <property type="component" value="Unassembled WGS sequence"/>
</dbReference>
<dbReference type="Pfam" id="PF01985">
    <property type="entry name" value="CRS1_YhbY"/>
    <property type="match status" value="1"/>
</dbReference>
<protein>
    <submittedName>
        <fullName evidence="5">YhbY family RNA-binding protein</fullName>
    </submittedName>
</protein>
<feature type="compositionally biased region" description="Basic and acidic residues" evidence="3">
    <location>
        <begin position="92"/>
        <end position="112"/>
    </location>
</feature>
<feature type="compositionally biased region" description="Low complexity" evidence="3">
    <location>
        <begin position="129"/>
        <end position="144"/>
    </location>
</feature>